<dbReference type="Pfam" id="PF01935">
    <property type="entry name" value="DUF87"/>
    <property type="match status" value="1"/>
</dbReference>
<dbReference type="OrthoDB" id="9758751at2"/>
<dbReference type="InterPro" id="IPR003593">
    <property type="entry name" value="AAA+_ATPase"/>
</dbReference>
<proteinExistence type="predicted"/>
<evidence type="ECO:0000313" key="3">
    <source>
        <dbReference type="EMBL" id="RUL86823.1"/>
    </source>
</evidence>
<evidence type="ECO:0000313" key="4">
    <source>
        <dbReference type="Proteomes" id="UP000280296"/>
    </source>
</evidence>
<evidence type="ECO:0000259" key="2">
    <source>
        <dbReference type="SMART" id="SM00382"/>
    </source>
</evidence>
<accession>A0A432MI09</accession>
<dbReference type="InterPro" id="IPR002789">
    <property type="entry name" value="HerA_central"/>
</dbReference>
<dbReference type="InterPro" id="IPR041664">
    <property type="entry name" value="AAA_16"/>
</dbReference>
<name>A0A432MI09_9BACT</name>
<reference evidence="3 4" key="2">
    <citation type="submission" date="2019-01" db="EMBL/GenBank/DDBJ databases">
        <title>Tautonia sociabilis, a novel thermotolerant planctomycete of Isosphaeraceae family, isolated from a 4000 m deep subterranean habitat.</title>
        <authorList>
            <person name="Kovaleva O.L."/>
            <person name="Elcheninov A.G."/>
            <person name="Van Heerden E."/>
            <person name="Toshchakov S.V."/>
            <person name="Novikov A."/>
            <person name="Bonch-Osmolovskaya E.A."/>
            <person name="Kublanov I.V."/>
        </authorList>
    </citation>
    <scope>NUCLEOTIDE SEQUENCE [LARGE SCALE GENOMIC DNA]</scope>
    <source>
        <strain evidence="3 4">GM2012</strain>
    </source>
</reference>
<dbReference type="AlphaFoldDB" id="A0A432MI09"/>
<protein>
    <submittedName>
        <fullName evidence="3">DUF853 family protein</fullName>
    </submittedName>
</protein>
<feature type="domain" description="AAA+ ATPase" evidence="2">
    <location>
        <begin position="680"/>
        <end position="1001"/>
    </location>
</feature>
<keyword evidence="4" id="KW-1185">Reference proteome</keyword>
<organism evidence="3 4">
    <name type="scientific">Tautonia sociabilis</name>
    <dbReference type="NCBI Taxonomy" id="2080755"/>
    <lineage>
        <taxon>Bacteria</taxon>
        <taxon>Pseudomonadati</taxon>
        <taxon>Planctomycetota</taxon>
        <taxon>Planctomycetia</taxon>
        <taxon>Isosphaerales</taxon>
        <taxon>Isosphaeraceae</taxon>
        <taxon>Tautonia</taxon>
    </lineage>
</organism>
<feature type="domain" description="AAA+ ATPase" evidence="2">
    <location>
        <begin position="69"/>
        <end position="333"/>
    </location>
</feature>
<dbReference type="Proteomes" id="UP000280296">
    <property type="component" value="Unassembled WGS sequence"/>
</dbReference>
<dbReference type="SUPFAM" id="SSF52540">
    <property type="entry name" value="P-loop containing nucleoside triphosphate hydrolases"/>
    <property type="match status" value="2"/>
</dbReference>
<dbReference type="RefSeq" id="WP_126726306.1">
    <property type="nucleotide sequence ID" value="NZ_RYZH01000029.1"/>
</dbReference>
<sequence length="1082" mass="117587">MDRPALPQADGSRVAAFCSGVLPGLFHAVAYRNDVFRPDPFDVESIHAEARDRFRDLVGHASDPSRGSTGRIQLLLGEAGSGKTHLMRAFREALHGEGRGYCGYLQMTSATDHYGRYLLHNLIDSLERPYHERLDPRSSLLRLSTALAESVPGVPAELLDRIRDGESDPGDLAAAVDELTNRIVFDERFDRIDSDLVTALLYLQADNPRVKSRVARYLRCEPLSERDRALLGGLDSRSYDDAPQRLIVKLAELMLVLHEAPLVLCVDQLEDLFDLDRAGVRFRRSLATLNDLVGRIPSLIVVIACLEDYFIPLREHLTKPIIDRIERDPDPIRLKGLRERDEVVALISSRLRHLFQECNIRCTEYLPTAPIPDTLIDRVTGMRTRDVLQQCQAYRERCMLAGGIVPDDSGPLPPPPPDGDVQHLEQAWNDHLSSFSDVLPDDEEGLAELLAGAIRHCSDAVETGHAFEASVKGSTIAVSCSAAGEVLWRLRVGVCNKSAKGGGLARQVEQVDQLAGKDPAGTTPVLVRSTAFPGNPATQIARQIGEFLSRGGRRAVVEDVEWRAMAAMPSFRRKYADSPVFTAWLRQSRPISSLPSLRTILGLDDLTPVAQRESTVPEPTAGDLLHNGAGSSPGLAGSDGPSGNGRPAPGPHPVEELGAITLGVTEGRLTRPVTLDPEVLTRHAAFLGGTGSGKTTLALNVVEQLLLRGIPTILVDRKGDLCGYARPEIWSSPIDDPELSARRDRLREQVDLAIYTPGDPSGRPLTIDVAPADLAEASSTDRLTVARQAATALAGMMGYGAGSRHQTRLVILSCAINVLAQVQPGTPITLDLLADFVAEHDPALVNAIGNLDPKQIQGLTQDLEVLRLGRGALLGSVGEPLRAEALLGLGTHTVPGKTRLSVISTKFLGDQRDLEFWVSQLLIELGRWAARSPSKRLQAVVLFDEADLYLPAVRKPATKEPLENLLRRGRSAGLGVLLASQNPGDFDYKCRDNVLCWFLGRISQDVSIAKMKPLLSACRGDIASRLAGQETGQFQFGREGTVVALRGARSVLVTEQLPEGEILTLARLPGPRSPTEPAPARH</sequence>
<dbReference type="EMBL" id="RYZH01000029">
    <property type="protein sequence ID" value="RUL86823.1"/>
    <property type="molecule type" value="Genomic_DNA"/>
</dbReference>
<dbReference type="SMART" id="SM00382">
    <property type="entry name" value="AAA"/>
    <property type="match status" value="2"/>
</dbReference>
<comment type="caution">
    <text evidence="3">The sequence shown here is derived from an EMBL/GenBank/DDBJ whole genome shotgun (WGS) entry which is preliminary data.</text>
</comment>
<reference evidence="3 4" key="1">
    <citation type="submission" date="2018-12" db="EMBL/GenBank/DDBJ databases">
        <authorList>
            <person name="Toschakov S.V."/>
        </authorList>
    </citation>
    <scope>NUCLEOTIDE SEQUENCE [LARGE SCALE GENOMIC DNA]</scope>
    <source>
        <strain evidence="3 4">GM2012</strain>
    </source>
</reference>
<feature type="region of interest" description="Disordered" evidence="1">
    <location>
        <begin position="613"/>
        <end position="655"/>
    </location>
</feature>
<dbReference type="Gene3D" id="3.40.50.300">
    <property type="entry name" value="P-loop containing nucleotide triphosphate hydrolases"/>
    <property type="match status" value="2"/>
</dbReference>
<evidence type="ECO:0000256" key="1">
    <source>
        <dbReference type="SAM" id="MobiDB-lite"/>
    </source>
</evidence>
<dbReference type="PANTHER" id="PTHR30121">
    <property type="entry name" value="UNCHARACTERIZED PROTEIN YJGR-RELATED"/>
    <property type="match status" value="1"/>
</dbReference>
<gene>
    <name evidence="3" type="ORF">TsocGM_15135</name>
</gene>
<dbReference type="InterPro" id="IPR051162">
    <property type="entry name" value="T4SS_component"/>
</dbReference>
<dbReference type="PANTHER" id="PTHR30121:SF6">
    <property type="entry name" value="SLR6007 PROTEIN"/>
    <property type="match status" value="1"/>
</dbReference>
<dbReference type="InterPro" id="IPR027417">
    <property type="entry name" value="P-loop_NTPase"/>
</dbReference>
<dbReference type="Pfam" id="PF13191">
    <property type="entry name" value="AAA_16"/>
    <property type="match status" value="1"/>
</dbReference>